<dbReference type="FunFam" id="3.30.63.10:FF:000002">
    <property type="entry name" value="Guanylate kinase 1"/>
    <property type="match status" value="1"/>
</dbReference>
<dbReference type="GO" id="GO:0005524">
    <property type="term" value="F:ATP binding"/>
    <property type="evidence" value="ECO:0007669"/>
    <property type="project" value="UniProtKB-UniRule"/>
</dbReference>
<dbReference type="PROSITE" id="PS00856">
    <property type="entry name" value="GUANYLATE_KINASE_1"/>
    <property type="match status" value="1"/>
</dbReference>
<gene>
    <name evidence="11" type="primary">gmk</name>
    <name evidence="13" type="ORF">SAMN05421874_12778</name>
</gene>
<feature type="binding site" evidence="11">
    <location>
        <begin position="37"/>
        <end position="44"/>
    </location>
    <ligand>
        <name>ATP</name>
        <dbReference type="ChEBI" id="CHEBI:30616"/>
    </ligand>
</feature>
<evidence type="ECO:0000256" key="10">
    <source>
        <dbReference type="ARBA" id="ARBA00048594"/>
    </source>
</evidence>
<dbReference type="AlphaFoldDB" id="A0A1G9M8X8"/>
<evidence type="ECO:0000256" key="1">
    <source>
        <dbReference type="ARBA" id="ARBA00003531"/>
    </source>
</evidence>
<accession>A0A1G9M8X8</accession>
<sequence>MTDRSWSGDISAFEALGSGAEDGFLPLSERRLTVLSGPSGVGKSTVVAEFRRAHPEVWLSVSVTTRRPRPGEVNGVHYYFVDGDEFERMVAAGELLEWAEFAGNCYGTPREPVLKKLAEGVPTLLEIDLEGARQVRRTMPEALLVFLAPPSWEELEKRLRGRGTEPEDVIARRLAAGRVEMAAEHEFDLTLVNTSVEDVCRRLIALMTDPQGVMTTTNREV</sequence>
<keyword evidence="11" id="KW-0963">Cytoplasm</keyword>
<dbReference type="InterPro" id="IPR020590">
    <property type="entry name" value="Guanylate_kinase_CS"/>
</dbReference>
<evidence type="ECO:0000256" key="11">
    <source>
        <dbReference type="HAMAP-Rule" id="MF_00328"/>
    </source>
</evidence>
<keyword evidence="6 11" id="KW-0547">Nucleotide-binding</keyword>
<evidence type="ECO:0000256" key="5">
    <source>
        <dbReference type="ARBA" id="ARBA00022679"/>
    </source>
</evidence>
<dbReference type="STRING" id="683260.SAMN05421874_12778"/>
<dbReference type="InterPro" id="IPR027417">
    <property type="entry name" value="P-loop_NTPase"/>
</dbReference>
<comment type="function">
    <text evidence="1 11">Essential for recycling GMP and indirectly, cGMP.</text>
</comment>
<keyword evidence="5 11" id="KW-0808">Transferase</keyword>
<dbReference type="EMBL" id="FNFB01000027">
    <property type="protein sequence ID" value="SDL70407.1"/>
    <property type="molecule type" value="Genomic_DNA"/>
</dbReference>
<dbReference type="InterPro" id="IPR008145">
    <property type="entry name" value="GK/Ca_channel_bsu"/>
</dbReference>
<dbReference type="NCBIfam" id="TIGR03263">
    <property type="entry name" value="guanyl_kin"/>
    <property type="match status" value="1"/>
</dbReference>
<evidence type="ECO:0000313" key="14">
    <source>
        <dbReference type="Proteomes" id="UP000198683"/>
    </source>
</evidence>
<feature type="domain" description="Guanylate kinase-like" evidence="12">
    <location>
        <begin position="30"/>
        <end position="208"/>
    </location>
</feature>
<keyword evidence="7 11" id="KW-0418">Kinase</keyword>
<organism evidence="13 14">
    <name type="scientific">Nonomuraea maritima</name>
    <dbReference type="NCBI Taxonomy" id="683260"/>
    <lineage>
        <taxon>Bacteria</taxon>
        <taxon>Bacillati</taxon>
        <taxon>Actinomycetota</taxon>
        <taxon>Actinomycetes</taxon>
        <taxon>Streptosporangiales</taxon>
        <taxon>Streptosporangiaceae</taxon>
        <taxon>Nonomuraea</taxon>
    </lineage>
</organism>
<dbReference type="SUPFAM" id="SSF52540">
    <property type="entry name" value="P-loop containing nucleoside triphosphate hydrolases"/>
    <property type="match status" value="1"/>
</dbReference>
<dbReference type="Gene3D" id="3.40.50.300">
    <property type="entry name" value="P-loop containing nucleotide triphosphate hydrolases"/>
    <property type="match status" value="1"/>
</dbReference>
<evidence type="ECO:0000256" key="2">
    <source>
        <dbReference type="ARBA" id="ARBA00005790"/>
    </source>
</evidence>
<keyword evidence="14" id="KW-1185">Reference proteome</keyword>
<reference evidence="13 14" key="1">
    <citation type="submission" date="2016-10" db="EMBL/GenBank/DDBJ databases">
        <authorList>
            <person name="de Groot N.N."/>
        </authorList>
    </citation>
    <scope>NUCLEOTIDE SEQUENCE [LARGE SCALE GENOMIC DNA]</scope>
    <source>
        <strain evidence="13 14">CGMCC 4.5681</strain>
    </source>
</reference>
<evidence type="ECO:0000313" key="13">
    <source>
        <dbReference type="EMBL" id="SDL70407.1"/>
    </source>
</evidence>
<comment type="subcellular location">
    <subcellularLocation>
        <location evidence="11">Cytoplasm</location>
    </subcellularLocation>
</comment>
<evidence type="ECO:0000256" key="8">
    <source>
        <dbReference type="ARBA" id="ARBA00022840"/>
    </source>
</evidence>
<evidence type="ECO:0000256" key="7">
    <source>
        <dbReference type="ARBA" id="ARBA00022777"/>
    </source>
</evidence>
<dbReference type="InterPro" id="IPR017665">
    <property type="entry name" value="Guanylate_kinase"/>
</dbReference>
<dbReference type="PANTHER" id="PTHR23117:SF13">
    <property type="entry name" value="GUANYLATE KINASE"/>
    <property type="match status" value="1"/>
</dbReference>
<comment type="catalytic activity">
    <reaction evidence="10 11">
        <text>GMP + ATP = GDP + ADP</text>
        <dbReference type="Rhea" id="RHEA:20780"/>
        <dbReference type="ChEBI" id="CHEBI:30616"/>
        <dbReference type="ChEBI" id="CHEBI:58115"/>
        <dbReference type="ChEBI" id="CHEBI:58189"/>
        <dbReference type="ChEBI" id="CHEBI:456216"/>
        <dbReference type="EC" id="2.7.4.8"/>
    </reaction>
</comment>
<protein>
    <recommendedName>
        <fullName evidence="4 11">Guanylate kinase</fullName>
        <ecNumber evidence="3 11">2.7.4.8</ecNumber>
    </recommendedName>
    <alternativeName>
        <fullName evidence="9 11">GMP kinase</fullName>
    </alternativeName>
</protein>
<dbReference type="GO" id="GO:0005829">
    <property type="term" value="C:cytosol"/>
    <property type="evidence" value="ECO:0007669"/>
    <property type="project" value="TreeGrafter"/>
</dbReference>
<evidence type="ECO:0000256" key="6">
    <source>
        <dbReference type="ARBA" id="ARBA00022741"/>
    </source>
</evidence>
<name>A0A1G9M8X8_9ACTN</name>
<evidence type="ECO:0000256" key="4">
    <source>
        <dbReference type="ARBA" id="ARBA00016296"/>
    </source>
</evidence>
<dbReference type="GO" id="GO:0004385">
    <property type="term" value="F:GMP kinase activity"/>
    <property type="evidence" value="ECO:0007669"/>
    <property type="project" value="UniProtKB-UniRule"/>
</dbReference>
<dbReference type="SMART" id="SM00072">
    <property type="entry name" value="GuKc"/>
    <property type="match status" value="1"/>
</dbReference>
<evidence type="ECO:0000256" key="3">
    <source>
        <dbReference type="ARBA" id="ARBA00012961"/>
    </source>
</evidence>
<dbReference type="EC" id="2.7.4.8" evidence="3 11"/>
<evidence type="ECO:0000256" key="9">
    <source>
        <dbReference type="ARBA" id="ARBA00030128"/>
    </source>
</evidence>
<proteinExistence type="inferred from homology"/>
<keyword evidence="8 11" id="KW-0067">ATP-binding</keyword>
<dbReference type="HAMAP" id="MF_00328">
    <property type="entry name" value="Guanylate_kinase"/>
    <property type="match status" value="1"/>
</dbReference>
<dbReference type="CDD" id="cd00071">
    <property type="entry name" value="GMPK"/>
    <property type="match status" value="1"/>
</dbReference>
<evidence type="ECO:0000259" key="12">
    <source>
        <dbReference type="PROSITE" id="PS50052"/>
    </source>
</evidence>
<dbReference type="PROSITE" id="PS50052">
    <property type="entry name" value="GUANYLATE_KINASE_2"/>
    <property type="match status" value="1"/>
</dbReference>
<comment type="similarity">
    <text evidence="2 11">Belongs to the guanylate kinase family.</text>
</comment>
<dbReference type="OrthoDB" id="9808150at2"/>
<dbReference type="InterPro" id="IPR008144">
    <property type="entry name" value="Guanylate_kin-like_dom"/>
</dbReference>
<dbReference type="PANTHER" id="PTHR23117">
    <property type="entry name" value="GUANYLATE KINASE-RELATED"/>
    <property type="match status" value="1"/>
</dbReference>
<dbReference type="Proteomes" id="UP000198683">
    <property type="component" value="Unassembled WGS sequence"/>
</dbReference>
<dbReference type="Pfam" id="PF00625">
    <property type="entry name" value="Guanylate_kin"/>
    <property type="match status" value="1"/>
</dbReference>
<dbReference type="Gene3D" id="3.30.63.10">
    <property type="entry name" value="Guanylate Kinase phosphate binding domain"/>
    <property type="match status" value="1"/>
</dbReference>